<evidence type="ECO:0000313" key="3">
    <source>
        <dbReference type="Proteomes" id="UP000597761"/>
    </source>
</evidence>
<name>A0ABQ1PBJ1_9MICC</name>
<proteinExistence type="predicted"/>
<gene>
    <name evidence="2" type="ORF">GCM10011512_20390</name>
</gene>
<organism evidence="2 3">
    <name type="scientific">Tersicoccus solisilvae</name>
    <dbReference type="NCBI Taxonomy" id="1882339"/>
    <lineage>
        <taxon>Bacteria</taxon>
        <taxon>Bacillati</taxon>
        <taxon>Actinomycetota</taxon>
        <taxon>Actinomycetes</taxon>
        <taxon>Micrococcales</taxon>
        <taxon>Micrococcaceae</taxon>
        <taxon>Tersicoccus</taxon>
    </lineage>
</organism>
<feature type="compositionally biased region" description="Pro residues" evidence="1">
    <location>
        <begin position="8"/>
        <end position="23"/>
    </location>
</feature>
<feature type="region of interest" description="Disordered" evidence="1">
    <location>
        <begin position="1"/>
        <end position="23"/>
    </location>
</feature>
<sequence>MAGRLTRPLPPASLDPPEAPPLPAPGLAQLARAIAMAAPAASVVKVFLDAMVIPPLTTNRQPFRTVAAPDMCG</sequence>
<accession>A0ABQ1PBJ1</accession>
<reference evidence="3" key="1">
    <citation type="journal article" date="2019" name="Int. J. Syst. Evol. Microbiol.">
        <title>The Global Catalogue of Microorganisms (GCM) 10K type strain sequencing project: providing services to taxonomists for standard genome sequencing and annotation.</title>
        <authorList>
            <consortium name="The Broad Institute Genomics Platform"/>
            <consortium name="The Broad Institute Genome Sequencing Center for Infectious Disease"/>
            <person name="Wu L."/>
            <person name="Ma J."/>
        </authorList>
    </citation>
    <scope>NUCLEOTIDE SEQUENCE [LARGE SCALE GENOMIC DNA]</scope>
    <source>
        <strain evidence="3">CGMCC 1.15480</strain>
    </source>
</reference>
<comment type="caution">
    <text evidence="2">The sequence shown here is derived from an EMBL/GenBank/DDBJ whole genome shotgun (WGS) entry which is preliminary data.</text>
</comment>
<evidence type="ECO:0000256" key="1">
    <source>
        <dbReference type="SAM" id="MobiDB-lite"/>
    </source>
</evidence>
<dbReference type="EMBL" id="BMJI01000012">
    <property type="protein sequence ID" value="GGC93276.1"/>
    <property type="molecule type" value="Genomic_DNA"/>
</dbReference>
<protein>
    <submittedName>
        <fullName evidence="2">Uncharacterized protein</fullName>
    </submittedName>
</protein>
<keyword evidence="3" id="KW-1185">Reference proteome</keyword>
<dbReference type="Proteomes" id="UP000597761">
    <property type="component" value="Unassembled WGS sequence"/>
</dbReference>
<evidence type="ECO:0000313" key="2">
    <source>
        <dbReference type="EMBL" id="GGC93276.1"/>
    </source>
</evidence>